<evidence type="ECO:0000256" key="4">
    <source>
        <dbReference type="ARBA" id="ARBA00022840"/>
    </source>
</evidence>
<dbReference type="PROSITE" id="PS50067">
    <property type="entry name" value="KINESIN_MOTOR_2"/>
    <property type="match status" value="1"/>
</dbReference>
<keyword evidence="3 6" id="KW-0547">Nucleotide-binding</keyword>
<comment type="subcellular location">
    <subcellularLocation>
        <location evidence="1">Cytoplasm</location>
    </subcellularLocation>
</comment>
<feature type="region of interest" description="Disordered" evidence="8">
    <location>
        <begin position="433"/>
        <end position="464"/>
    </location>
</feature>
<feature type="coiled-coil region" evidence="7">
    <location>
        <begin position="1385"/>
        <end position="1455"/>
    </location>
</feature>
<dbReference type="GO" id="GO:0007052">
    <property type="term" value="P:mitotic spindle organization"/>
    <property type="evidence" value="ECO:0007669"/>
    <property type="project" value="TreeGrafter"/>
</dbReference>
<dbReference type="Gene3D" id="3.40.850.10">
    <property type="entry name" value="Kinesin motor domain"/>
    <property type="match status" value="1"/>
</dbReference>
<feature type="region of interest" description="Disordered" evidence="8">
    <location>
        <begin position="1496"/>
        <end position="1599"/>
    </location>
</feature>
<proteinExistence type="inferred from homology"/>
<feature type="compositionally biased region" description="Polar residues" evidence="8">
    <location>
        <begin position="1498"/>
        <end position="1516"/>
    </location>
</feature>
<feature type="coiled-coil region" evidence="7">
    <location>
        <begin position="477"/>
        <end position="607"/>
    </location>
</feature>
<dbReference type="Proteomes" id="UP001165160">
    <property type="component" value="Unassembled WGS sequence"/>
</dbReference>
<keyword evidence="6" id="KW-0505">Motor protein</keyword>
<name>A0A9W7BIG2_9STRA</name>
<dbReference type="GO" id="GO:0003777">
    <property type="term" value="F:microtubule motor activity"/>
    <property type="evidence" value="ECO:0007669"/>
    <property type="project" value="InterPro"/>
</dbReference>
<keyword evidence="11" id="KW-1185">Reference proteome</keyword>
<feature type="compositionally biased region" description="Basic and acidic residues" evidence="8">
    <location>
        <begin position="433"/>
        <end position="442"/>
    </location>
</feature>
<dbReference type="GO" id="GO:0005737">
    <property type="term" value="C:cytoplasm"/>
    <property type="evidence" value="ECO:0007669"/>
    <property type="project" value="UniProtKB-SubCell"/>
</dbReference>
<evidence type="ECO:0000256" key="5">
    <source>
        <dbReference type="ARBA" id="ARBA00023054"/>
    </source>
</evidence>
<evidence type="ECO:0000256" key="8">
    <source>
        <dbReference type="SAM" id="MobiDB-lite"/>
    </source>
</evidence>
<dbReference type="GO" id="GO:0007018">
    <property type="term" value="P:microtubule-based movement"/>
    <property type="evidence" value="ECO:0007669"/>
    <property type="project" value="InterPro"/>
</dbReference>
<dbReference type="InterPro" id="IPR027640">
    <property type="entry name" value="Kinesin-like_fam"/>
</dbReference>
<dbReference type="SUPFAM" id="SSF52540">
    <property type="entry name" value="P-loop containing nucleoside triphosphate hydrolases"/>
    <property type="match status" value="1"/>
</dbReference>
<feature type="domain" description="Kinesin motor" evidence="9">
    <location>
        <begin position="3"/>
        <end position="399"/>
    </location>
</feature>
<keyword evidence="4 6" id="KW-0067">ATP-binding</keyword>
<evidence type="ECO:0000256" key="2">
    <source>
        <dbReference type="ARBA" id="ARBA00022490"/>
    </source>
</evidence>
<feature type="compositionally biased region" description="Basic and acidic residues" evidence="8">
    <location>
        <begin position="1049"/>
        <end position="1068"/>
    </location>
</feature>
<dbReference type="PANTHER" id="PTHR47969">
    <property type="entry name" value="CHROMOSOME-ASSOCIATED KINESIN KIF4A-RELATED"/>
    <property type="match status" value="1"/>
</dbReference>
<organism evidence="10 11">
    <name type="scientific">Triparma verrucosa</name>
    <dbReference type="NCBI Taxonomy" id="1606542"/>
    <lineage>
        <taxon>Eukaryota</taxon>
        <taxon>Sar</taxon>
        <taxon>Stramenopiles</taxon>
        <taxon>Ochrophyta</taxon>
        <taxon>Bolidophyceae</taxon>
        <taxon>Parmales</taxon>
        <taxon>Triparmaceae</taxon>
        <taxon>Triparma</taxon>
    </lineage>
</organism>
<feature type="region of interest" description="Disordered" evidence="8">
    <location>
        <begin position="661"/>
        <end position="681"/>
    </location>
</feature>
<reference evidence="11" key="1">
    <citation type="journal article" date="2023" name="Commun. Biol.">
        <title>Genome analysis of Parmales, the sister group of diatoms, reveals the evolutionary specialization of diatoms from phago-mixotrophs to photoautotrophs.</title>
        <authorList>
            <person name="Ban H."/>
            <person name="Sato S."/>
            <person name="Yoshikawa S."/>
            <person name="Yamada K."/>
            <person name="Nakamura Y."/>
            <person name="Ichinomiya M."/>
            <person name="Sato N."/>
            <person name="Blanc-Mathieu R."/>
            <person name="Endo H."/>
            <person name="Kuwata A."/>
            <person name="Ogata H."/>
        </authorList>
    </citation>
    <scope>NUCLEOTIDE SEQUENCE [LARGE SCALE GENOMIC DNA]</scope>
    <source>
        <strain evidence="11">NIES 3699</strain>
    </source>
</reference>
<dbReference type="CDD" id="cd00106">
    <property type="entry name" value="KISc"/>
    <property type="match status" value="1"/>
</dbReference>
<evidence type="ECO:0000256" key="1">
    <source>
        <dbReference type="ARBA" id="ARBA00004496"/>
    </source>
</evidence>
<accession>A0A9W7BIG2</accession>
<evidence type="ECO:0000313" key="10">
    <source>
        <dbReference type="EMBL" id="GMH91289.1"/>
    </source>
</evidence>
<feature type="binding site" evidence="6">
    <location>
        <begin position="150"/>
        <end position="157"/>
    </location>
    <ligand>
        <name>ATP</name>
        <dbReference type="ChEBI" id="CHEBI:30616"/>
    </ligand>
</feature>
<feature type="region of interest" description="Disordered" evidence="8">
    <location>
        <begin position="960"/>
        <end position="986"/>
    </location>
</feature>
<dbReference type="PANTHER" id="PTHR47969:SF15">
    <property type="entry name" value="CHROMOSOME-ASSOCIATED KINESIN KIF4A-RELATED"/>
    <property type="match status" value="1"/>
</dbReference>
<evidence type="ECO:0000256" key="3">
    <source>
        <dbReference type="ARBA" id="ARBA00022741"/>
    </source>
</evidence>
<evidence type="ECO:0000256" key="6">
    <source>
        <dbReference type="PROSITE-ProRule" id="PRU00283"/>
    </source>
</evidence>
<feature type="compositionally biased region" description="Polar residues" evidence="8">
    <location>
        <begin position="53"/>
        <end position="65"/>
    </location>
</feature>
<dbReference type="PROSITE" id="PS00411">
    <property type="entry name" value="KINESIN_MOTOR_1"/>
    <property type="match status" value="1"/>
</dbReference>
<feature type="region of interest" description="Disordered" evidence="8">
    <location>
        <begin position="86"/>
        <end position="107"/>
    </location>
</feature>
<feature type="region of interest" description="Disordered" evidence="8">
    <location>
        <begin position="1"/>
        <end position="65"/>
    </location>
</feature>
<comment type="caution">
    <text evidence="10">The sequence shown here is derived from an EMBL/GenBank/DDBJ whole genome shotgun (WGS) entry which is preliminary data.</text>
</comment>
<dbReference type="InterPro" id="IPR019821">
    <property type="entry name" value="Kinesin_motor_CS"/>
</dbReference>
<feature type="coiled-coil region" evidence="7">
    <location>
        <begin position="762"/>
        <end position="942"/>
    </location>
</feature>
<dbReference type="EMBL" id="BRXX01000114">
    <property type="protein sequence ID" value="GMH91289.1"/>
    <property type="molecule type" value="Genomic_DNA"/>
</dbReference>
<feature type="coiled-coil region" evidence="7">
    <location>
        <begin position="1210"/>
        <end position="1324"/>
    </location>
</feature>
<dbReference type="PRINTS" id="PR00380">
    <property type="entry name" value="KINESINHEAVY"/>
</dbReference>
<dbReference type="GO" id="GO:0005875">
    <property type="term" value="C:microtubule associated complex"/>
    <property type="evidence" value="ECO:0007669"/>
    <property type="project" value="TreeGrafter"/>
</dbReference>
<protein>
    <recommendedName>
        <fullName evidence="9">Kinesin motor domain-containing protein</fullName>
    </recommendedName>
</protein>
<dbReference type="GO" id="GO:0051231">
    <property type="term" value="P:spindle elongation"/>
    <property type="evidence" value="ECO:0007669"/>
    <property type="project" value="TreeGrafter"/>
</dbReference>
<feature type="compositionally biased region" description="Polar residues" evidence="8">
    <location>
        <begin position="29"/>
        <end position="41"/>
    </location>
</feature>
<sequence>MEAIHVLLRVRPEASPDPKTPSHRPPQHMMTQMLSPYDSLQTPPPIPPSSSSYHTPRTPSAQSTAISFGGQSCVFIDDSKSLSITGHSGSNSSATPIKTSSSTPARSSTHKFTFDRVFSNTSTQEEVFDMCRPLVIDAVNGFHTTIFAYGCTGSGKTHTITGSKQNPGLIPRCVDLIFERLAGENIGIGILFVTYVELHNNSFYDLLAKENKGGIEIREAEGRGVYLSGVERMQVGNPAEVHKLIENGNEFRATSATLLNERSSRSHAILTLEMETMSGGEDNEKVRMGKLNIVDLAGSERVQMSGVVGEALAEASAINASLSALGDVLNSLSKMHRGSATPKKKAQYVPFRNSKLTHVLKDSLGGSCKTIMIATIRPGSAFYGQTLSTLRYASRARDIKNMPMRHSDGTGGEAKLAEAYRQINELREQLMGRGKEFDRLKNDPNTGSPESQRRLRGLQQKHASEMKDLKKKLSKVVRSKGGEIEQALSRAEAAEQEMDALRGEKARVEEEAREKVRALEEKAQQMVDQAKHSLNDDTRKTLKKLAKERKLLKDKNSELENQVSSMRKELQEISVHNNSNKSSGEFVGELQEQLKTLRAGLEHAVKQEDLAAEAKSWKARCLEAVEHLERMKHDSLNRKQRQAKLEKQIATLNAEIRNLSKQQEADKNNSSHRVAALSQENSELQNKVDAARKTHSMEREKFMEQQTNYKGLELKFDQMKRDLERSSGKIVDLQEQKKSDEYGWEREKKRMHEARLETVGEKSAIEGRNEYLERENTRLKSELHEEVKKREYAERESARNAPLTARVGKLAEENEMVKNESENLRSRVRRYEAESRHAASLELERDSLRSERDKYSIENGSLRAEVHQLRVSSNGLNEDHSILQNDLKAAKNLNEDLKDAIEKTKNTNMELNSRLEEVLRDHKEVELDLNRTKTANDKLREDQEALGALCSSMKKTLNHLEKEKDSDSATHYTKSQQHKEEVSRLSAARQDMENQLGKLKTKVDSLQQANNDLQDTVSMHRGRSGALSGEITVLQENLARANAELNSQNERRLSSEEKLSAEQRASERLLRENEKYSAKISELTNEISGLQGARDGDVAAHKASLGAANAAAEREKLSREAAEHREEEFVRRIGLIQASLTQECGARKGAQAARDAAVIECDGLKMRLQESDGEVRKLKDIKLDLEKLVGDLKDDNHKARGSALALTMEIEGLREKMGETKHKLEDQNDEIKSRLGKNEAERQQLFLDNDELRRLISEKTTELVKAREDVTSLEKKIEECKEETSSHVKTGIQAVHDAHDHGFNEGLEKSRADMRGTVTKMQEEVKHVMADMVNISAAREKSDQTLKEHDEHFHMELKNLHEQLDGSSKEISTWKELVGEKEVFLSEERRKRERLEQDVQELRNKYEFEIRTKDEVVHQHADEVDTLRKRTMSLEKDLELTVRQKKEAVKEARRAAKKGKGDVKQAVNIVKEHVESGAAAEDLDLNKIFGRDLEDSGSEYSSITGASTPGGVSTPGSYFGGASTPDSRRELKTSPSFDFDGGPFSASSRHSLDHSPGTVPPSSSIGGDNVSPVQFSSDAGSSPNRKSVTFNPNSDDSKY</sequence>
<dbReference type="GO" id="GO:0005524">
    <property type="term" value="F:ATP binding"/>
    <property type="evidence" value="ECO:0007669"/>
    <property type="project" value="UniProtKB-UniRule"/>
</dbReference>
<evidence type="ECO:0000259" key="9">
    <source>
        <dbReference type="PROSITE" id="PS50067"/>
    </source>
</evidence>
<dbReference type="SMART" id="SM00129">
    <property type="entry name" value="KISc"/>
    <property type="match status" value="1"/>
</dbReference>
<keyword evidence="5 7" id="KW-0175">Coiled coil</keyword>
<evidence type="ECO:0000256" key="7">
    <source>
        <dbReference type="SAM" id="Coils"/>
    </source>
</evidence>
<dbReference type="InterPro" id="IPR027417">
    <property type="entry name" value="P-loop_NTPase"/>
</dbReference>
<dbReference type="Pfam" id="PF00225">
    <property type="entry name" value="Kinesin"/>
    <property type="match status" value="1"/>
</dbReference>
<feature type="region of interest" description="Disordered" evidence="8">
    <location>
        <begin position="1045"/>
        <end position="1068"/>
    </location>
</feature>
<dbReference type="InterPro" id="IPR001752">
    <property type="entry name" value="Kinesin_motor_dom"/>
</dbReference>
<feature type="compositionally biased region" description="Polar residues" evidence="8">
    <location>
        <begin position="1560"/>
        <end position="1599"/>
    </location>
</feature>
<dbReference type="InterPro" id="IPR036961">
    <property type="entry name" value="Kinesin_motor_dom_sf"/>
</dbReference>
<evidence type="ECO:0000313" key="11">
    <source>
        <dbReference type="Proteomes" id="UP001165160"/>
    </source>
</evidence>
<gene>
    <name evidence="10" type="ORF">TrVE_jg6797</name>
</gene>
<keyword evidence="2" id="KW-0963">Cytoplasm</keyword>
<comment type="similarity">
    <text evidence="6">Belongs to the TRAFAC class myosin-kinesin ATPase superfamily. Kinesin family.</text>
</comment>
<dbReference type="GO" id="GO:0008017">
    <property type="term" value="F:microtubule binding"/>
    <property type="evidence" value="ECO:0007669"/>
    <property type="project" value="InterPro"/>
</dbReference>